<dbReference type="PROSITE" id="PS00893">
    <property type="entry name" value="NUDIX_BOX"/>
    <property type="match status" value="1"/>
</dbReference>
<dbReference type="AlphaFoldDB" id="A0A2H0RLP9"/>
<comment type="similarity">
    <text evidence="2">Belongs to the Nudix hydrolase family.</text>
</comment>
<dbReference type="InterPro" id="IPR020476">
    <property type="entry name" value="Nudix_hydrolase"/>
</dbReference>
<feature type="compositionally biased region" description="Basic residues" evidence="3">
    <location>
        <begin position="182"/>
        <end position="195"/>
    </location>
</feature>
<dbReference type="GO" id="GO:0006754">
    <property type="term" value="P:ATP biosynthetic process"/>
    <property type="evidence" value="ECO:0007669"/>
    <property type="project" value="TreeGrafter"/>
</dbReference>
<comment type="caution">
    <text evidence="5">The sequence shown here is derived from an EMBL/GenBank/DDBJ whole genome shotgun (WGS) entry which is preliminary data.</text>
</comment>
<dbReference type="GO" id="GO:0004081">
    <property type="term" value="F:bis(5'-nucleosyl)-tetraphosphatase (asymmetrical) activity"/>
    <property type="evidence" value="ECO:0007669"/>
    <property type="project" value="TreeGrafter"/>
</dbReference>
<evidence type="ECO:0000256" key="1">
    <source>
        <dbReference type="ARBA" id="ARBA00022801"/>
    </source>
</evidence>
<dbReference type="PANTHER" id="PTHR21340">
    <property type="entry name" value="DIADENOSINE 5,5-P1,P4-TETRAPHOSPHATE PYROPHOSPHOHYDROLASE MUTT"/>
    <property type="match status" value="1"/>
</dbReference>
<proteinExistence type="inferred from homology"/>
<accession>A0A2H0RLP9</accession>
<protein>
    <recommendedName>
        <fullName evidence="4">Nudix hydrolase domain-containing protein</fullName>
    </recommendedName>
</protein>
<dbReference type="SUPFAM" id="SSF55811">
    <property type="entry name" value="Nudix"/>
    <property type="match status" value="1"/>
</dbReference>
<sequence>MAIRQEVSSGGIIYKVTKRGVDVAFVRDSVGKMTFPKGHVEKGESIEQTARREVYEETGLKGLRLVRKLGNIQITFEDRYVRKGDTIKKDIHYFLFEAPENARFKRVQVATKQGEKIRGRKWAPLRDVKQWSEYEDMEFIVEKAVGLIARQVRRRNKRDPFKVKVEPGQPAPGQIKPPTQRARSRNRRDRRIRHS</sequence>
<keyword evidence="1 2" id="KW-0378">Hydrolase</keyword>
<evidence type="ECO:0000256" key="2">
    <source>
        <dbReference type="RuleBase" id="RU003476"/>
    </source>
</evidence>
<dbReference type="InterPro" id="IPR020084">
    <property type="entry name" value="NUDIX_hydrolase_CS"/>
</dbReference>
<dbReference type="InterPro" id="IPR000086">
    <property type="entry name" value="NUDIX_hydrolase_dom"/>
</dbReference>
<dbReference type="InterPro" id="IPR051325">
    <property type="entry name" value="Nudix_hydrolase_domain"/>
</dbReference>
<name>A0A2H0RLP9_9BACT</name>
<dbReference type="Gene3D" id="3.90.79.10">
    <property type="entry name" value="Nucleoside Triphosphate Pyrophosphohydrolase"/>
    <property type="match status" value="1"/>
</dbReference>
<gene>
    <name evidence="5" type="ORF">COV06_03870</name>
</gene>
<feature type="domain" description="Nudix hydrolase" evidence="4">
    <location>
        <begin position="3"/>
        <end position="145"/>
    </location>
</feature>
<dbReference type="InterPro" id="IPR015797">
    <property type="entry name" value="NUDIX_hydrolase-like_dom_sf"/>
</dbReference>
<dbReference type="EMBL" id="PCYM01000007">
    <property type="protein sequence ID" value="PIR47390.1"/>
    <property type="molecule type" value="Genomic_DNA"/>
</dbReference>
<reference evidence="5 6" key="1">
    <citation type="submission" date="2017-09" db="EMBL/GenBank/DDBJ databases">
        <title>Depth-based differentiation of microbial function through sediment-hosted aquifers and enrichment of novel symbionts in the deep terrestrial subsurface.</title>
        <authorList>
            <person name="Probst A.J."/>
            <person name="Ladd B."/>
            <person name="Jarett J.K."/>
            <person name="Geller-Mcgrath D.E."/>
            <person name="Sieber C.M."/>
            <person name="Emerson J.B."/>
            <person name="Anantharaman K."/>
            <person name="Thomas B.C."/>
            <person name="Malmstrom R."/>
            <person name="Stieglmeier M."/>
            <person name="Klingl A."/>
            <person name="Woyke T."/>
            <person name="Ryan C.M."/>
            <person name="Banfield J.F."/>
        </authorList>
    </citation>
    <scope>NUCLEOTIDE SEQUENCE [LARGE SCALE GENOMIC DNA]</scope>
    <source>
        <strain evidence="5">CG10_big_fil_rev_8_21_14_0_10_50_16</strain>
    </source>
</reference>
<dbReference type="GO" id="GO:0006167">
    <property type="term" value="P:AMP biosynthetic process"/>
    <property type="evidence" value="ECO:0007669"/>
    <property type="project" value="TreeGrafter"/>
</dbReference>
<feature type="region of interest" description="Disordered" evidence="3">
    <location>
        <begin position="158"/>
        <end position="195"/>
    </location>
</feature>
<evidence type="ECO:0000256" key="3">
    <source>
        <dbReference type="SAM" id="MobiDB-lite"/>
    </source>
</evidence>
<evidence type="ECO:0000259" key="4">
    <source>
        <dbReference type="PROSITE" id="PS51462"/>
    </source>
</evidence>
<dbReference type="Pfam" id="PF00293">
    <property type="entry name" value="NUDIX"/>
    <property type="match status" value="1"/>
</dbReference>
<dbReference type="Proteomes" id="UP000230084">
    <property type="component" value="Unassembled WGS sequence"/>
</dbReference>
<dbReference type="PRINTS" id="PR00502">
    <property type="entry name" value="NUDIXFAMILY"/>
</dbReference>
<dbReference type="PANTHER" id="PTHR21340:SF0">
    <property type="entry name" value="BIS(5'-NUCLEOSYL)-TETRAPHOSPHATASE [ASYMMETRICAL]"/>
    <property type="match status" value="1"/>
</dbReference>
<evidence type="ECO:0000313" key="5">
    <source>
        <dbReference type="EMBL" id="PIR47390.1"/>
    </source>
</evidence>
<dbReference type="PROSITE" id="PS51462">
    <property type="entry name" value="NUDIX"/>
    <property type="match status" value="1"/>
</dbReference>
<evidence type="ECO:0000313" key="6">
    <source>
        <dbReference type="Proteomes" id="UP000230084"/>
    </source>
</evidence>
<organism evidence="5 6">
    <name type="scientific">Candidatus Uhrbacteria bacterium CG10_big_fil_rev_8_21_14_0_10_50_16</name>
    <dbReference type="NCBI Taxonomy" id="1975039"/>
    <lineage>
        <taxon>Bacteria</taxon>
        <taxon>Candidatus Uhriibacteriota</taxon>
    </lineage>
</organism>